<evidence type="ECO:0000256" key="4">
    <source>
        <dbReference type="ARBA" id="ARBA00023065"/>
    </source>
</evidence>
<evidence type="ECO:0000256" key="1">
    <source>
        <dbReference type="ARBA" id="ARBA00008613"/>
    </source>
</evidence>
<dbReference type="InterPro" id="IPR000225">
    <property type="entry name" value="Armadillo"/>
</dbReference>
<evidence type="ECO:0000313" key="9">
    <source>
        <dbReference type="Proteomes" id="UP000494165"/>
    </source>
</evidence>
<dbReference type="AlphaFoldDB" id="A0A8S1DIF1"/>
<dbReference type="InterPro" id="IPR011989">
    <property type="entry name" value="ARM-like"/>
</dbReference>
<keyword evidence="4 6" id="KW-0406">Ion transport</keyword>
<dbReference type="InterPro" id="IPR016024">
    <property type="entry name" value="ARM-type_fold"/>
</dbReference>
<accession>A0A8S1DIF1</accession>
<gene>
    <name evidence="8" type="ORF">CLODIP_2_CD12678</name>
</gene>
<dbReference type="Pfam" id="PF11698">
    <property type="entry name" value="V-ATPase_H_C"/>
    <property type="match status" value="1"/>
</dbReference>
<protein>
    <recommendedName>
        <fullName evidence="6">V-type proton ATPase subunit H</fullName>
    </recommendedName>
</protein>
<evidence type="ECO:0000256" key="6">
    <source>
        <dbReference type="PIRNR" id="PIRNR032184"/>
    </source>
</evidence>
<dbReference type="InterPro" id="IPR038497">
    <property type="entry name" value="ATPase_V1-cplx_hsu_C_sf"/>
</dbReference>
<dbReference type="InterPro" id="IPR011987">
    <property type="entry name" value="ATPase_V1-cplx_hsu_C"/>
</dbReference>
<dbReference type="PIRSF" id="PIRSF032184">
    <property type="entry name" value="ATPase_V1_H"/>
    <property type="match status" value="1"/>
</dbReference>
<dbReference type="Pfam" id="PF03224">
    <property type="entry name" value="V-ATPase_H_N"/>
    <property type="match status" value="1"/>
</dbReference>
<name>A0A8S1DIF1_9INSE</name>
<dbReference type="SUPFAM" id="SSF48371">
    <property type="entry name" value="ARM repeat"/>
    <property type="match status" value="1"/>
</dbReference>
<dbReference type="GO" id="GO:0046961">
    <property type="term" value="F:proton-transporting ATPase activity, rotational mechanism"/>
    <property type="evidence" value="ECO:0007669"/>
    <property type="project" value="UniProtKB-UniRule"/>
</dbReference>
<evidence type="ECO:0000313" key="8">
    <source>
        <dbReference type="EMBL" id="CAB3380461.1"/>
    </source>
</evidence>
<dbReference type="Gene3D" id="1.25.40.150">
    <property type="entry name" value="V-type ATPase, subunit H, C-terminal domain"/>
    <property type="match status" value="1"/>
</dbReference>
<dbReference type="FunFam" id="1.25.10.10:FF:000067">
    <property type="entry name" value="V-type proton ATPase subunit H"/>
    <property type="match status" value="1"/>
</dbReference>
<dbReference type="GO" id="GO:0005765">
    <property type="term" value="C:lysosomal membrane"/>
    <property type="evidence" value="ECO:0007669"/>
    <property type="project" value="TreeGrafter"/>
</dbReference>
<dbReference type="Proteomes" id="UP000494165">
    <property type="component" value="Unassembled WGS sequence"/>
</dbReference>
<evidence type="ECO:0000256" key="5">
    <source>
        <dbReference type="ARBA" id="ARBA00046225"/>
    </source>
</evidence>
<dbReference type="OrthoDB" id="10263554at2759"/>
<evidence type="ECO:0000256" key="2">
    <source>
        <dbReference type="ARBA" id="ARBA00022448"/>
    </source>
</evidence>
<feature type="domain" description="ATPase V1 complex subunit H C-terminal" evidence="7">
    <location>
        <begin position="320"/>
        <end position="435"/>
    </location>
</feature>
<dbReference type="PANTHER" id="PTHR10698:SF0">
    <property type="entry name" value="V-TYPE PROTON ATPASE SUBUNIT H"/>
    <property type="match status" value="1"/>
</dbReference>
<reference evidence="8 9" key="1">
    <citation type="submission" date="2020-04" db="EMBL/GenBank/DDBJ databases">
        <authorList>
            <person name="Alioto T."/>
            <person name="Alioto T."/>
            <person name="Gomez Garrido J."/>
        </authorList>
    </citation>
    <scope>NUCLEOTIDE SEQUENCE [LARGE SCALE GENOMIC DNA]</scope>
</reference>
<comment type="caution">
    <text evidence="8">The sequence shown here is derived from an EMBL/GenBank/DDBJ whole genome shotgun (WGS) entry which is preliminary data.</text>
</comment>
<dbReference type="SMART" id="SM00185">
    <property type="entry name" value="ARM"/>
    <property type="match status" value="3"/>
</dbReference>
<evidence type="ECO:0000256" key="3">
    <source>
        <dbReference type="ARBA" id="ARBA00022781"/>
    </source>
</evidence>
<comment type="function">
    <text evidence="5">Subunit of the V1 complex of vacuolar(H+)-ATPase (V-ATPase), a multisubunit enzyme composed of a peripheral complex (V1) that hydrolyzes ATP and a membrane integral complex (V0) that translocates protons. V-ATPase is responsible for acidifying and maintaining the pH of intracellular compartments and in some cell types, is targeted to the plasma membrane, where it is responsible for acidifying the extracellular environment. Subunit H is essential for V-ATPase activity, but not for the assembly of the complex.</text>
</comment>
<organism evidence="8 9">
    <name type="scientific">Cloeon dipterum</name>
    <dbReference type="NCBI Taxonomy" id="197152"/>
    <lineage>
        <taxon>Eukaryota</taxon>
        <taxon>Metazoa</taxon>
        <taxon>Ecdysozoa</taxon>
        <taxon>Arthropoda</taxon>
        <taxon>Hexapoda</taxon>
        <taxon>Insecta</taxon>
        <taxon>Pterygota</taxon>
        <taxon>Palaeoptera</taxon>
        <taxon>Ephemeroptera</taxon>
        <taxon>Pisciforma</taxon>
        <taxon>Baetidae</taxon>
        <taxon>Cloeon</taxon>
    </lineage>
</organism>
<sequence length="454" mass="52764">MLAATSVLQQQASEIRQQRVNWQSYQQSQMISNEDYTFIVALDTATDGKAREELLKSQRGQCAKTFLSLLGHVSKDTTIQYILVMLDDLLQEDRSRVEIFREHSARKRESLWSPFLNMLNRPDGFIVNMTSRIVAKLACWSVEPMERSDLQFYLTWLKDELQKQGNDYIQSVARCLQMLLRHDEYRKAFIAVDGVTTLLSVLSSRQNFQIQYQLIFCLWVLTFNPEMAGRMNRYNVIPILADILSDSVKEKVTRIILAVYRNLIEKPEDNAISKENCVAMVHCKVLKQLSILEQRKFDDEDIQSDIEFLNEKLHNSVQDLSSFDEYATELKSGRLEWSPVHKSAKFWRENAGRLNEKNYELLHILIKILETSRDPLKLSVASFDIGEYVRHYPRGKNIIEQLGAKQLVMQLLGHEDYNVRYEALLAVQKLMVHNWEYLGKQLEKEQGQSGGVKA</sequence>
<proteinExistence type="inferred from homology"/>
<evidence type="ECO:0000259" key="7">
    <source>
        <dbReference type="Pfam" id="PF11698"/>
    </source>
</evidence>
<dbReference type="CDD" id="cd00256">
    <property type="entry name" value="VATPase_H"/>
    <property type="match status" value="1"/>
</dbReference>
<dbReference type="GO" id="GO:0000221">
    <property type="term" value="C:vacuolar proton-transporting V-type ATPase, V1 domain"/>
    <property type="evidence" value="ECO:0007669"/>
    <property type="project" value="UniProtKB-UniRule"/>
</dbReference>
<dbReference type="InterPro" id="IPR004908">
    <property type="entry name" value="ATPase_V1-cplx_hsu"/>
</dbReference>
<dbReference type="FunFam" id="1.25.40.150:FF:000001">
    <property type="entry name" value="V-type proton ATPase subunit H"/>
    <property type="match status" value="1"/>
</dbReference>
<dbReference type="Gene3D" id="1.25.10.10">
    <property type="entry name" value="Leucine-rich Repeat Variant"/>
    <property type="match status" value="1"/>
</dbReference>
<comment type="similarity">
    <text evidence="1 6">Belongs to the V-ATPase H subunit family.</text>
</comment>
<keyword evidence="3 6" id="KW-0375">Hydrogen ion transport</keyword>
<keyword evidence="9" id="KW-1185">Reference proteome</keyword>
<dbReference type="EMBL" id="CADEPI010000208">
    <property type="protein sequence ID" value="CAB3380461.1"/>
    <property type="molecule type" value="Genomic_DNA"/>
</dbReference>
<keyword evidence="2 6" id="KW-0813">Transport</keyword>
<dbReference type="PANTHER" id="PTHR10698">
    <property type="entry name" value="V-TYPE PROTON ATPASE SUBUNIT H"/>
    <property type="match status" value="1"/>
</dbReference>
<comment type="subunit">
    <text evidence="6">V-ATPase is a heteromultimeric enzyme made up of two complexes: the ATP-hydrolytic V1 complex and the proton translocation V0 complex.</text>
</comment>